<dbReference type="GO" id="GO:0009116">
    <property type="term" value="P:nucleoside metabolic process"/>
    <property type="evidence" value="ECO:0007669"/>
    <property type="project" value="InterPro"/>
</dbReference>
<evidence type="ECO:0000256" key="3">
    <source>
        <dbReference type="SAM" id="Phobius"/>
    </source>
</evidence>
<dbReference type="EMBL" id="LT907975">
    <property type="protein sequence ID" value="SOB59477.1"/>
    <property type="molecule type" value="Genomic_DNA"/>
</dbReference>
<sequence>MIAVVTATAKEMKSALGHAGAPSLGQGDIVSFKLGERVVLLAVCGVGLLNAALLMGRLMERGDVTGVVNFGIAGAYDVEEFPLGTTTYLWQEAWPEYGLLQEDGRVDSKAIGFPQGEIDGKPVWDRVKLFPVHDAETMGLTLHDRWARAAGVSVNSVTGTPERAGWLKMACNGDVENMEGYALAFAAKQVGLPFLELRTVSNLVGSRYAEDWDLPGAFAALGQCAKFLFSGR</sequence>
<dbReference type="CDD" id="cd17766">
    <property type="entry name" value="futalosine_nucleosidase_MqnB"/>
    <property type="match status" value="1"/>
</dbReference>
<keyword evidence="1 5" id="KW-0378">Hydrolase</keyword>
<dbReference type="GO" id="GO:0008930">
    <property type="term" value="F:methylthioadenosine nucleosidase activity"/>
    <property type="evidence" value="ECO:0007669"/>
    <property type="project" value="TreeGrafter"/>
</dbReference>
<dbReference type="GO" id="GO:0008782">
    <property type="term" value="F:adenosylhomocysteine nucleosidase activity"/>
    <property type="evidence" value="ECO:0007669"/>
    <property type="project" value="TreeGrafter"/>
</dbReference>
<dbReference type="RefSeq" id="WP_097012339.1">
    <property type="nucleotide sequence ID" value="NZ_LT907975.1"/>
</dbReference>
<feature type="transmembrane region" description="Helical" evidence="3">
    <location>
        <begin position="38"/>
        <end position="56"/>
    </location>
</feature>
<organism evidence="5 6">
    <name type="scientific">Pseudodesulfovibrio profundus</name>
    <dbReference type="NCBI Taxonomy" id="57320"/>
    <lineage>
        <taxon>Bacteria</taxon>
        <taxon>Pseudomonadati</taxon>
        <taxon>Thermodesulfobacteriota</taxon>
        <taxon>Desulfovibrionia</taxon>
        <taxon>Desulfovibrionales</taxon>
        <taxon>Desulfovibrionaceae</taxon>
    </lineage>
</organism>
<keyword evidence="3" id="KW-1133">Transmembrane helix</keyword>
<dbReference type="AlphaFoldDB" id="A0A2C8F9M3"/>
<proteinExistence type="inferred from homology"/>
<dbReference type="PANTHER" id="PTHR46832:SF2">
    <property type="entry name" value="FUTALOSINE HYDROLASE"/>
    <property type="match status" value="1"/>
</dbReference>
<keyword evidence="5" id="KW-0326">Glycosidase</keyword>
<keyword evidence="3" id="KW-0812">Transmembrane</keyword>
<dbReference type="SUPFAM" id="SSF53167">
    <property type="entry name" value="Purine and uridine phosphorylases"/>
    <property type="match status" value="1"/>
</dbReference>
<comment type="function">
    <text evidence="1">Catalyzes the hydrolysis of futalosine (FL) to dehypoxanthine futalosine (DHFL) and hypoxanthine, a step in the biosynthesis of menaquinone (MK, vitamin K2).</text>
</comment>
<evidence type="ECO:0000313" key="6">
    <source>
        <dbReference type="Proteomes" id="UP000219215"/>
    </source>
</evidence>
<accession>A0A2C8F9M3</accession>
<feature type="domain" description="Nucleoside phosphorylase" evidence="4">
    <location>
        <begin position="2"/>
        <end position="84"/>
    </location>
</feature>
<dbReference type="NCBIfam" id="TIGR03664">
    <property type="entry name" value="fut_nucase"/>
    <property type="match status" value="1"/>
</dbReference>
<evidence type="ECO:0000256" key="2">
    <source>
        <dbReference type="NCBIfam" id="TIGR03664"/>
    </source>
</evidence>
<dbReference type="InterPro" id="IPR019963">
    <property type="entry name" value="FL_hydrolase_MqnB"/>
</dbReference>
<dbReference type="UniPathway" id="UPA00079"/>
<name>A0A2C8F9M3_9BACT</name>
<dbReference type="HAMAP" id="MF_00991">
    <property type="entry name" value="MqnB"/>
    <property type="match status" value="1"/>
</dbReference>
<evidence type="ECO:0000313" key="5">
    <source>
        <dbReference type="EMBL" id="SOB59477.1"/>
    </source>
</evidence>
<keyword evidence="3" id="KW-0472">Membrane</keyword>
<protein>
    <recommendedName>
        <fullName evidence="1 2">Futalosine hydrolase</fullName>
        <shortName evidence="1">FL hydrolase</shortName>
        <ecNumber evidence="1 2">3.2.2.26</ecNumber>
    </recommendedName>
    <alternativeName>
        <fullName evidence="1">Futalosine nucleosidase</fullName>
    </alternativeName>
    <alternativeName>
        <fullName evidence="1">Menaquinone biosynthetic enzyme MqnB</fullName>
    </alternativeName>
</protein>
<dbReference type="InterPro" id="IPR000845">
    <property type="entry name" value="Nucleoside_phosphorylase_d"/>
</dbReference>
<dbReference type="PANTHER" id="PTHR46832">
    <property type="entry name" value="5'-METHYLTHIOADENOSINE/S-ADENOSYLHOMOCYSTEINE NUCLEOSIDASE"/>
    <property type="match status" value="1"/>
</dbReference>
<reference evidence="6" key="1">
    <citation type="submission" date="2017-09" db="EMBL/GenBank/DDBJ databases">
        <authorList>
            <person name="Regsiter A."/>
            <person name="William W."/>
        </authorList>
    </citation>
    <scope>NUCLEOTIDE SEQUENCE [LARGE SCALE GENOMIC DNA]</scope>
    <source>
        <strain evidence="6">500-1</strain>
    </source>
</reference>
<comment type="catalytic activity">
    <reaction evidence="1">
        <text>futalosine + H2O = dehypoxanthine futalosine + hypoxanthine</text>
        <dbReference type="Rhea" id="RHEA:25904"/>
        <dbReference type="ChEBI" id="CHEBI:15377"/>
        <dbReference type="ChEBI" id="CHEBI:17368"/>
        <dbReference type="ChEBI" id="CHEBI:58863"/>
        <dbReference type="ChEBI" id="CHEBI:58864"/>
        <dbReference type="EC" id="3.2.2.26"/>
    </reaction>
</comment>
<dbReference type="Proteomes" id="UP000219215">
    <property type="component" value="Chromosome DPRO"/>
</dbReference>
<dbReference type="GO" id="GO:0005829">
    <property type="term" value="C:cytosol"/>
    <property type="evidence" value="ECO:0007669"/>
    <property type="project" value="TreeGrafter"/>
</dbReference>
<dbReference type="InterPro" id="IPR035994">
    <property type="entry name" value="Nucleoside_phosphorylase_sf"/>
</dbReference>
<dbReference type="GO" id="GO:0009234">
    <property type="term" value="P:menaquinone biosynthetic process"/>
    <property type="evidence" value="ECO:0007669"/>
    <property type="project" value="UniProtKB-UniRule"/>
</dbReference>
<dbReference type="OrthoDB" id="9788270at2"/>
<keyword evidence="1" id="KW-0474">Menaquinone biosynthesis</keyword>
<keyword evidence="6" id="KW-1185">Reference proteome</keyword>
<dbReference type="EC" id="3.2.2.26" evidence="1 2"/>
<dbReference type="KEGG" id="pprf:DPRO_2568"/>
<evidence type="ECO:0000259" key="4">
    <source>
        <dbReference type="Pfam" id="PF01048"/>
    </source>
</evidence>
<dbReference type="GO" id="GO:0019284">
    <property type="term" value="P:L-methionine salvage from S-adenosylmethionine"/>
    <property type="evidence" value="ECO:0007669"/>
    <property type="project" value="TreeGrafter"/>
</dbReference>
<evidence type="ECO:0000256" key="1">
    <source>
        <dbReference type="HAMAP-Rule" id="MF_00991"/>
    </source>
</evidence>
<gene>
    <name evidence="1 5" type="primary">mqnB</name>
    <name evidence="5" type="ORF">DPRO_2568</name>
</gene>
<dbReference type="Gene3D" id="3.40.50.1580">
    <property type="entry name" value="Nucleoside phosphorylase domain"/>
    <property type="match status" value="1"/>
</dbReference>
<comment type="pathway">
    <text evidence="1">Quinol/quinone metabolism; menaquinone biosynthesis.</text>
</comment>
<dbReference type="Pfam" id="PF01048">
    <property type="entry name" value="PNP_UDP_1"/>
    <property type="match status" value="1"/>
</dbReference>
<comment type="similarity">
    <text evidence="1">Belongs to the PNP/UDP phosphorylase family. Futalosine hydrolase subfamily.</text>
</comment>